<dbReference type="GO" id="GO:0015232">
    <property type="term" value="F:heme transmembrane transporter activity"/>
    <property type="evidence" value="ECO:0007669"/>
    <property type="project" value="InterPro"/>
</dbReference>
<evidence type="ECO:0000256" key="2">
    <source>
        <dbReference type="ARBA" id="ARBA00004265"/>
    </source>
</evidence>
<evidence type="ECO:0000256" key="10">
    <source>
        <dbReference type="ARBA" id="ARBA00023228"/>
    </source>
</evidence>
<evidence type="ECO:0000256" key="1">
    <source>
        <dbReference type="ARBA" id="ARBA00004155"/>
    </source>
</evidence>
<sequence length="235" mass="25931">MCFSVVGDKKGTLDTRNALSCFTSVHSVAKKSLLSSARAGTLALCPLAAPVSRVTGCCCLREAARCRVALALLVSLRSCPSLLTCTFVCVIMAINKTYISIGYASFGMLMGFSAFLVWNIVFNQPWTGAMGGLSGVLALWTLITHIMYLQDYWRTWLKGLKFFLCIGVFFSVLAIVAFITFLSVAIHNKESLTNPSSLYLSCVWSFMSLKWSFLLSLSAHRYRKEFADISILSDF</sequence>
<protein>
    <submittedName>
        <fullName evidence="13">Heme transporter hrg1-A-like</fullName>
    </submittedName>
</protein>
<dbReference type="GO" id="GO:0020037">
    <property type="term" value="F:heme binding"/>
    <property type="evidence" value="ECO:0007669"/>
    <property type="project" value="TreeGrafter"/>
</dbReference>
<feature type="transmembrane region" description="Helical" evidence="12">
    <location>
        <begin position="198"/>
        <end position="217"/>
    </location>
</feature>
<evidence type="ECO:0000256" key="11">
    <source>
        <dbReference type="ARBA" id="ARBA00035075"/>
    </source>
</evidence>
<evidence type="ECO:0000256" key="5">
    <source>
        <dbReference type="ARBA" id="ARBA00022448"/>
    </source>
</evidence>
<evidence type="ECO:0000256" key="4">
    <source>
        <dbReference type="ARBA" id="ARBA00006203"/>
    </source>
</evidence>
<dbReference type="PANTHER" id="PTHR31525:SF1">
    <property type="entry name" value="HEME TRANSPORTER HRG1"/>
    <property type="match status" value="1"/>
</dbReference>
<evidence type="ECO:0000256" key="9">
    <source>
        <dbReference type="ARBA" id="ARBA00023136"/>
    </source>
</evidence>
<dbReference type="Proteomes" id="UP001178508">
    <property type="component" value="Chromosome 2"/>
</dbReference>
<comment type="catalytic activity">
    <reaction evidence="11">
        <text>heme b(in) = heme b(out)</text>
        <dbReference type="Rhea" id="RHEA:75443"/>
        <dbReference type="ChEBI" id="CHEBI:60344"/>
    </reaction>
</comment>
<comment type="subcellular location">
    <subcellularLocation>
        <location evidence="2">Cytoplasmic vesicle</location>
        <location evidence="2">Phagosome membrane</location>
        <topology evidence="2">Multi-pass membrane protein</topology>
    </subcellularLocation>
    <subcellularLocation>
        <location evidence="3">Endosome membrane</location>
        <topology evidence="3">Multi-pass membrane protein</topology>
    </subcellularLocation>
    <subcellularLocation>
        <location evidence="1">Lysosome membrane</location>
        <topology evidence="1">Multi-pass membrane protein</topology>
    </subcellularLocation>
</comment>
<evidence type="ECO:0000256" key="6">
    <source>
        <dbReference type="ARBA" id="ARBA00022692"/>
    </source>
</evidence>
<dbReference type="GO" id="GO:0010008">
    <property type="term" value="C:endosome membrane"/>
    <property type="evidence" value="ECO:0007669"/>
    <property type="project" value="UniProtKB-SubCell"/>
</dbReference>
<evidence type="ECO:0000256" key="3">
    <source>
        <dbReference type="ARBA" id="ARBA00004337"/>
    </source>
</evidence>
<dbReference type="GO" id="GO:0005765">
    <property type="term" value="C:lysosomal membrane"/>
    <property type="evidence" value="ECO:0007669"/>
    <property type="project" value="UniProtKB-SubCell"/>
</dbReference>
<dbReference type="PANTHER" id="PTHR31525">
    <property type="entry name" value="HEME TRANSPORTER HRG1"/>
    <property type="match status" value="1"/>
</dbReference>
<evidence type="ECO:0000256" key="8">
    <source>
        <dbReference type="ARBA" id="ARBA00022989"/>
    </source>
</evidence>
<dbReference type="GO" id="GO:0005886">
    <property type="term" value="C:plasma membrane"/>
    <property type="evidence" value="ECO:0007669"/>
    <property type="project" value="TreeGrafter"/>
</dbReference>
<dbReference type="GO" id="GO:0030670">
    <property type="term" value="C:phagocytic vesicle membrane"/>
    <property type="evidence" value="ECO:0007669"/>
    <property type="project" value="UniProtKB-SubCell"/>
</dbReference>
<feature type="transmembrane region" description="Helical" evidence="12">
    <location>
        <begin position="101"/>
        <end position="122"/>
    </location>
</feature>
<keyword evidence="7" id="KW-0967">Endosome</keyword>
<dbReference type="InterPro" id="IPR026218">
    <property type="entry name" value="HRG"/>
</dbReference>
<evidence type="ECO:0000313" key="13">
    <source>
        <dbReference type="EMBL" id="CAJ1051616.1"/>
    </source>
</evidence>
<evidence type="ECO:0000313" key="14">
    <source>
        <dbReference type="Proteomes" id="UP001178508"/>
    </source>
</evidence>
<evidence type="ECO:0000256" key="7">
    <source>
        <dbReference type="ARBA" id="ARBA00022753"/>
    </source>
</evidence>
<dbReference type="EMBL" id="OY660865">
    <property type="protein sequence ID" value="CAJ1051616.1"/>
    <property type="molecule type" value="Genomic_DNA"/>
</dbReference>
<keyword evidence="8 12" id="KW-1133">Transmembrane helix</keyword>
<name>A0AAV1ESU3_XYRNO</name>
<evidence type="ECO:0000256" key="12">
    <source>
        <dbReference type="SAM" id="Phobius"/>
    </source>
</evidence>
<proteinExistence type="inferred from homology"/>
<dbReference type="Pfam" id="PF16954">
    <property type="entry name" value="HRG"/>
    <property type="match status" value="2"/>
</dbReference>
<accession>A0AAV1ESU3</accession>
<feature type="transmembrane region" description="Helical" evidence="12">
    <location>
        <begin position="162"/>
        <end position="186"/>
    </location>
</feature>
<dbReference type="PRINTS" id="PR02095">
    <property type="entry name" value="TRNSPORTRHRG"/>
</dbReference>
<keyword evidence="9 12" id="KW-0472">Membrane</keyword>
<keyword evidence="6 12" id="KW-0812">Transmembrane</keyword>
<keyword evidence="10" id="KW-0458">Lysosome</keyword>
<reference evidence="13" key="1">
    <citation type="submission" date="2023-08" db="EMBL/GenBank/DDBJ databases">
        <authorList>
            <person name="Alioto T."/>
            <person name="Alioto T."/>
            <person name="Gomez Garrido J."/>
        </authorList>
    </citation>
    <scope>NUCLEOTIDE SEQUENCE</scope>
</reference>
<gene>
    <name evidence="13" type="ORF">XNOV1_A006173</name>
</gene>
<keyword evidence="5" id="KW-0813">Transport</keyword>
<comment type="similarity">
    <text evidence="4">Belongs to the HRG family.</text>
</comment>
<keyword evidence="14" id="KW-1185">Reference proteome</keyword>
<dbReference type="AlphaFoldDB" id="A0AAV1ESU3"/>
<organism evidence="13 14">
    <name type="scientific">Xyrichtys novacula</name>
    <name type="common">Pearly razorfish</name>
    <name type="synonym">Hemipteronotus novacula</name>
    <dbReference type="NCBI Taxonomy" id="13765"/>
    <lineage>
        <taxon>Eukaryota</taxon>
        <taxon>Metazoa</taxon>
        <taxon>Chordata</taxon>
        <taxon>Craniata</taxon>
        <taxon>Vertebrata</taxon>
        <taxon>Euteleostomi</taxon>
        <taxon>Actinopterygii</taxon>
        <taxon>Neopterygii</taxon>
        <taxon>Teleostei</taxon>
        <taxon>Neoteleostei</taxon>
        <taxon>Acanthomorphata</taxon>
        <taxon>Eupercaria</taxon>
        <taxon>Labriformes</taxon>
        <taxon>Labridae</taxon>
        <taxon>Xyrichtys</taxon>
    </lineage>
</organism>
<feature type="transmembrane region" description="Helical" evidence="12">
    <location>
        <begin position="128"/>
        <end position="150"/>
    </location>
</feature>